<evidence type="ECO:0000256" key="2">
    <source>
        <dbReference type="SAM" id="Phobius"/>
    </source>
</evidence>
<feature type="region of interest" description="Disordered" evidence="1">
    <location>
        <begin position="1"/>
        <end position="20"/>
    </location>
</feature>
<accession>A0A7S0SUG9</accession>
<feature type="region of interest" description="Disordered" evidence="1">
    <location>
        <begin position="71"/>
        <end position="95"/>
    </location>
</feature>
<feature type="compositionally biased region" description="Low complexity" evidence="1">
    <location>
        <begin position="85"/>
        <end position="95"/>
    </location>
</feature>
<name>A0A7S0SUG9_9CHLO</name>
<proteinExistence type="predicted"/>
<keyword evidence="2" id="KW-0472">Membrane</keyword>
<gene>
    <name evidence="3" type="ORF">MANT1106_LOCUS16751</name>
</gene>
<evidence type="ECO:0000256" key="1">
    <source>
        <dbReference type="SAM" id="MobiDB-lite"/>
    </source>
</evidence>
<feature type="transmembrane region" description="Helical" evidence="2">
    <location>
        <begin position="28"/>
        <end position="46"/>
    </location>
</feature>
<reference evidence="3" key="1">
    <citation type="submission" date="2021-01" db="EMBL/GenBank/DDBJ databases">
        <authorList>
            <person name="Corre E."/>
            <person name="Pelletier E."/>
            <person name="Niang G."/>
            <person name="Scheremetjew M."/>
            <person name="Finn R."/>
            <person name="Kale V."/>
            <person name="Holt S."/>
            <person name="Cochrane G."/>
            <person name="Meng A."/>
            <person name="Brown T."/>
            <person name="Cohen L."/>
        </authorList>
    </citation>
    <scope>NUCLEOTIDE SEQUENCE</scope>
    <source>
        <strain evidence="3">SL-175</strain>
    </source>
</reference>
<protein>
    <submittedName>
        <fullName evidence="3">Uncharacterized protein</fullName>
    </submittedName>
</protein>
<dbReference type="AlphaFoldDB" id="A0A7S0SUG9"/>
<keyword evidence="2" id="KW-0812">Transmembrane</keyword>
<feature type="compositionally biased region" description="Low complexity" evidence="1">
    <location>
        <begin position="1"/>
        <end position="11"/>
    </location>
</feature>
<organism evidence="3">
    <name type="scientific">Mantoniella antarctica</name>
    <dbReference type="NCBI Taxonomy" id="81844"/>
    <lineage>
        <taxon>Eukaryota</taxon>
        <taxon>Viridiplantae</taxon>
        <taxon>Chlorophyta</taxon>
        <taxon>Mamiellophyceae</taxon>
        <taxon>Mamiellales</taxon>
        <taxon>Mamiellaceae</taxon>
        <taxon>Mantoniella</taxon>
    </lineage>
</organism>
<evidence type="ECO:0000313" key="3">
    <source>
        <dbReference type="EMBL" id="CAD8715388.1"/>
    </source>
</evidence>
<dbReference type="EMBL" id="HBFC01027949">
    <property type="protein sequence ID" value="CAD8715388.1"/>
    <property type="molecule type" value="Transcribed_RNA"/>
</dbReference>
<keyword evidence="2" id="KW-1133">Transmembrane helix</keyword>
<sequence length="147" mass="14695">MEQLTALRATRGSGGGGARPNTGGLARMLLRAIFSVAAVLLTLVAVRQTTVGHRETLPAAAWGGDKLDTSVAAAAPGDPVSTEQTTTSASTSAAASHWKSGASTATYDQSVAAAAVALAEVQEYTMGKQSEAAAAGAVQGYTMAKQS</sequence>